<dbReference type="EMBL" id="LGLV01000014">
    <property type="protein sequence ID" value="OBZ93454.1"/>
    <property type="molecule type" value="Genomic_DNA"/>
</dbReference>
<dbReference type="Pfam" id="PF12172">
    <property type="entry name" value="zf-ChsH2"/>
    <property type="match status" value="1"/>
</dbReference>
<dbReference type="Proteomes" id="UP000093111">
    <property type="component" value="Unassembled WGS sequence"/>
</dbReference>
<dbReference type="AlphaFoldDB" id="A0A1C7P197"/>
<dbReference type="InterPro" id="IPR052513">
    <property type="entry name" value="Thioester_dehydratase-like"/>
</dbReference>
<dbReference type="InterPro" id="IPR012340">
    <property type="entry name" value="NA-bd_OB-fold"/>
</dbReference>
<dbReference type="RefSeq" id="WP_068956407.1">
    <property type="nucleotide sequence ID" value="NZ_LGLV01000014.1"/>
</dbReference>
<evidence type="ECO:0000259" key="1">
    <source>
        <dbReference type="Pfam" id="PF01796"/>
    </source>
</evidence>
<sequence length="147" mass="16450">MADPRVDEKTGRYLPIIHDIEKPYWEAAKQHRLVLQKCGHCGHVRYPIGPLCSECLSDEASWEEMSGAGVVHNYVIYHKGWTDYLKAKTPYAVVQVELAEGPRLTTNILGLPASEVRIGMPVKVVFEDVTGTITLVQFSVQVQEATQ</sequence>
<dbReference type="Gene3D" id="6.10.30.10">
    <property type="match status" value="1"/>
</dbReference>
<dbReference type="InterPro" id="IPR002878">
    <property type="entry name" value="ChsH2_C"/>
</dbReference>
<dbReference type="Pfam" id="PF01796">
    <property type="entry name" value="OB_ChsH2_C"/>
    <property type="match status" value="1"/>
</dbReference>
<proteinExistence type="predicted"/>
<evidence type="ECO:0000313" key="4">
    <source>
        <dbReference type="Proteomes" id="UP000093111"/>
    </source>
</evidence>
<dbReference type="SUPFAM" id="SSF50249">
    <property type="entry name" value="Nucleic acid-binding proteins"/>
    <property type="match status" value="1"/>
</dbReference>
<comment type="caution">
    <text evidence="3">The sequence shown here is derived from an EMBL/GenBank/DDBJ whole genome shotgun (WGS) entry which is preliminary data.</text>
</comment>
<dbReference type="PANTHER" id="PTHR34075">
    <property type="entry name" value="BLR3430 PROTEIN"/>
    <property type="match status" value="1"/>
</dbReference>
<name>A0A1C7P197_9HYPH</name>
<gene>
    <name evidence="3" type="ORF">ADU59_21625</name>
</gene>
<dbReference type="InterPro" id="IPR022002">
    <property type="entry name" value="ChsH2_Znr"/>
</dbReference>
<dbReference type="OrthoDB" id="7595207at2"/>
<reference evidence="3 4" key="1">
    <citation type="journal article" date="2016" name="Syst. Appl. Microbiol.">
        <title>Pararhizobium polonicum sp. nov. isolated from tumors on stone fruit rootstocks.</title>
        <authorList>
            <person name="Pulawska J."/>
            <person name="Kuzmanovic N."/>
            <person name="Willems A."/>
            <person name="Pothier J.F."/>
        </authorList>
    </citation>
    <scope>NUCLEOTIDE SEQUENCE [LARGE SCALE GENOMIC DNA]</scope>
    <source>
        <strain evidence="3 4">F5.1</strain>
    </source>
</reference>
<protein>
    <recommendedName>
        <fullName evidence="5">Zn-ribbon domain-containing OB-fold protein</fullName>
    </recommendedName>
</protein>
<evidence type="ECO:0000259" key="2">
    <source>
        <dbReference type="Pfam" id="PF12172"/>
    </source>
</evidence>
<dbReference type="PANTHER" id="PTHR34075:SF5">
    <property type="entry name" value="BLR3430 PROTEIN"/>
    <property type="match status" value="1"/>
</dbReference>
<evidence type="ECO:0000313" key="3">
    <source>
        <dbReference type="EMBL" id="OBZ93454.1"/>
    </source>
</evidence>
<accession>A0A1C7P197</accession>
<feature type="domain" description="ChsH2 rubredoxin-like zinc ribbon" evidence="2">
    <location>
        <begin position="25"/>
        <end position="59"/>
    </location>
</feature>
<feature type="domain" description="ChsH2 C-terminal OB-fold" evidence="1">
    <location>
        <begin position="62"/>
        <end position="127"/>
    </location>
</feature>
<keyword evidence="4" id="KW-1185">Reference proteome</keyword>
<dbReference type="STRING" id="1612624.ADU59_21625"/>
<organism evidence="3 4">
    <name type="scientific">Pararhizobium polonicum</name>
    <dbReference type="NCBI Taxonomy" id="1612624"/>
    <lineage>
        <taxon>Bacteria</taxon>
        <taxon>Pseudomonadati</taxon>
        <taxon>Pseudomonadota</taxon>
        <taxon>Alphaproteobacteria</taxon>
        <taxon>Hyphomicrobiales</taxon>
        <taxon>Rhizobiaceae</taxon>
        <taxon>Rhizobium/Agrobacterium group</taxon>
        <taxon>Pararhizobium</taxon>
    </lineage>
</organism>
<evidence type="ECO:0008006" key="5">
    <source>
        <dbReference type="Google" id="ProtNLM"/>
    </source>
</evidence>